<accession>A0AAW0YVX0</accession>
<name>A0AAW0YVX0_9TREE</name>
<comment type="caution">
    <text evidence="3">The sequence shown here is derived from an EMBL/GenBank/DDBJ whole genome shotgun (WGS) entry which is preliminary data.</text>
</comment>
<dbReference type="EMBL" id="JBCAWK010000010">
    <property type="protein sequence ID" value="KAK8847385.1"/>
    <property type="molecule type" value="Genomic_DNA"/>
</dbReference>
<dbReference type="Gene3D" id="1.20.1280.50">
    <property type="match status" value="1"/>
</dbReference>
<dbReference type="Proteomes" id="UP001388673">
    <property type="component" value="Unassembled WGS sequence"/>
</dbReference>
<dbReference type="GeneID" id="92182501"/>
<gene>
    <name evidence="3" type="ORF">IAR55_005243</name>
</gene>
<evidence type="ECO:0000313" key="3">
    <source>
        <dbReference type="EMBL" id="KAK8847385.1"/>
    </source>
</evidence>
<dbReference type="SUPFAM" id="SSF81383">
    <property type="entry name" value="F-box domain"/>
    <property type="match status" value="1"/>
</dbReference>
<evidence type="ECO:0000313" key="4">
    <source>
        <dbReference type="Proteomes" id="UP001388673"/>
    </source>
</evidence>
<dbReference type="InterPro" id="IPR001810">
    <property type="entry name" value="F-box_dom"/>
</dbReference>
<sequence length="395" mass="45113">MPPRRRRAPNFRTCASETLPPVADEGPSKELEVQTSREAPFVFPTLPTEILGHILSYLPSSTSRPALIACCQVSRTFYALAAPLLWYHLRLTPWKTGSGGEDAKPQVHNDLDERKEKLGGIHNRQRGNKRLREMVRVLTVDHHDEDWCRPDLKTGFDLPNLHTVQIRPSAHVHRHAEDPMSVFDCRLLAVLSPKRLVIHGARTNDPGFTPDSEDGFHSMTKPYLFLAVEELILLCNTPLVDYRDCNWSPWLPDMPQLKRVIWIFTQTGGQRPNSESWLWDRHVPHACSLVGIMASLPHVEVSVVNTGGITHSKYNFLTELEILFVVEKSYKALAESEFRKRGWDENKIDERWSLVKFVSRQEFLDKEDWMDILDTKEAELWGKAGGCLVGADVQV</sequence>
<evidence type="ECO:0000256" key="1">
    <source>
        <dbReference type="SAM" id="MobiDB-lite"/>
    </source>
</evidence>
<dbReference type="KEGG" id="kne:92182501"/>
<reference evidence="3 4" key="1">
    <citation type="journal article" date="2024" name="bioRxiv">
        <title>Comparative genomics of Cryptococcus and Kwoniella reveals pathogenesis evolution and contrasting karyotype dynamics via intercentromeric recombination or chromosome fusion.</title>
        <authorList>
            <person name="Coelho M.A."/>
            <person name="David-Palma M."/>
            <person name="Shea T."/>
            <person name="Bowers K."/>
            <person name="McGinley-Smith S."/>
            <person name="Mohammad A.W."/>
            <person name="Gnirke A."/>
            <person name="Yurkov A.M."/>
            <person name="Nowrousian M."/>
            <person name="Sun S."/>
            <person name="Cuomo C.A."/>
            <person name="Heitman J."/>
        </authorList>
    </citation>
    <scope>NUCLEOTIDE SEQUENCE [LARGE SCALE GENOMIC DNA]</scope>
    <source>
        <strain evidence="3 4">CBS 13917</strain>
    </source>
</reference>
<keyword evidence="4" id="KW-1185">Reference proteome</keyword>
<protein>
    <recommendedName>
        <fullName evidence="2">F-box domain-containing protein</fullName>
    </recommendedName>
</protein>
<dbReference type="InterPro" id="IPR036047">
    <property type="entry name" value="F-box-like_dom_sf"/>
</dbReference>
<organism evidence="3 4">
    <name type="scientific">Kwoniella newhampshirensis</name>
    <dbReference type="NCBI Taxonomy" id="1651941"/>
    <lineage>
        <taxon>Eukaryota</taxon>
        <taxon>Fungi</taxon>
        <taxon>Dikarya</taxon>
        <taxon>Basidiomycota</taxon>
        <taxon>Agaricomycotina</taxon>
        <taxon>Tremellomycetes</taxon>
        <taxon>Tremellales</taxon>
        <taxon>Cryptococcaceae</taxon>
        <taxon>Kwoniella</taxon>
    </lineage>
</organism>
<dbReference type="PROSITE" id="PS50181">
    <property type="entry name" value="FBOX"/>
    <property type="match status" value="1"/>
</dbReference>
<dbReference type="AlphaFoldDB" id="A0AAW0YVX0"/>
<evidence type="ECO:0000259" key="2">
    <source>
        <dbReference type="PROSITE" id="PS50181"/>
    </source>
</evidence>
<feature type="region of interest" description="Disordered" evidence="1">
    <location>
        <begin position="1"/>
        <end position="30"/>
    </location>
</feature>
<dbReference type="Pfam" id="PF12937">
    <property type="entry name" value="F-box-like"/>
    <property type="match status" value="1"/>
</dbReference>
<proteinExistence type="predicted"/>
<feature type="domain" description="F-box" evidence="2">
    <location>
        <begin position="40"/>
        <end position="89"/>
    </location>
</feature>
<dbReference type="RefSeq" id="XP_066800903.1">
    <property type="nucleotide sequence ID" value="XM_066948335.1"/>
</dbReference>